<reference evidence="4 5" key="1">
    <citation type="submission" date="2019-10" db="EMBL/GenBank/DDBJ databases">
        <title>Corynebacterium sp novel species isolated from the respiratory tract of Marmot.</title>
        <authorList>
            <person name="Zhang G."/>
        </authorList>
    </citation>
    <scope>NUCLEOTIDE SEQUENCE [LARGE SCALE GENOMIC DNA]</scope>
    <source>
        <strain evidence="4 5">336</strain>
    </source>
</reference>
<gene>
    <name evidence="4" type="ORF">F8377_07670</name>
</gene>
<evidence type="ECO:0000256" key="2">
    <source>
        <dbReference type="PROSITE-ProRule" id="PRU01091"/>
    </source>
</evidence>
<dbReference type="SUPFAM" id="SSF46894">
    <property type="entry name" value="C-terminal effector domain of the bipartite response regulators"/>
    <property type="match status" value="1"/>
</dbReference>
<evidence type="ECO:0000313" key="4">
    <source>
        <dbReference type="EMBL" id="KAB3519793.1"/>
    </source>
</evidence>
<dbReference type="PROSITE" id="PS51755">
    <property type="entry name" value="OMPR_PHOB"/>
    <property type="match status" value="1"/>
</dbReference>
<feature type="domain" description="OmpR/PhoB-type" evidence="3">
    <location>
        <begin position="125"/>
        <end position="222"/>
    </location>
</feature>
<dbReference type="InterPro" id="IPR001867">
    <property type="entry name" value="OmpR/PhoB-type_DNA-bd"/>
</dbReference>
<dbReference type="Pfam" id="PF21695">
    <property type="entry name" value="GlnR_1st"/>
    <property type="match status" value="1"/>
</dbReference>
<protein>
    <submittedName>
        <fullName evidence="4">Response regulator transcription factor</fullName>
    </submittedName>
</protein>
<evidence type="ECO:0000259" key="3">
    <source>
        <dbReference type="PROSITE" id="PS51755"/>
    </source>
</evidence>
<dbReference type="PANTHER" id="PTHR48111:SF16">
    <property type="entry name" value="TRANSCRIPTIONAL REGULATORY PROTEIN GLNR"/>
    <property type="match status" value="1"/>
</dbReference>
<dbReference type="Gene3D" id="1.10.10.10">
    <property type="entry name" value="Winged helix-like DNA-binding domain superfamily/Winged helix DNA-binding domain"/>
    <property type="match status" value="1"/>
</dbReference>
<dbReference type="Gene3D" id="3.40.50.2300">
    <property type="match status" value="1"/>
</dbReference>
<feature type="DNA-binding region" description="OmpR/PhoB-type" evidence="2">
    <location>
        <begin position="125"/>
        <end position="222"/>
    </location>
</feature>
<proteinExistence type="predicted"/>
<keyword evidence="1 2" id="KW-0238">DNA-binding</keyword>
<dbReference type="SMART" id="SM00862">
    <property type="entry name" value="Trans_reg_C"/>
    <property type="match status" value="1"/>
</dbReference>
<organism evidence="4 5">
    <name type="scientific">Corynebacterium zhongnanshanii</name>
    <dbReference type="NCBI Taxonomy" id="2768834"/>
    <lineage>
        <taxon>Bacteria</taxon>
        <taxon>Bacillati</taxon>
        <taxon>Actinomycetota</taxon>
        <taxon>Actinomycetes</taxon>
        <taxon>Mycobacteriales</taxon>
        <taxon>Corynebacteriaceae</taxon>
        <taxon>Corynebacterium</taxon>
    </lineage>
</organism>
<comment type="caution">
    <text evidence="4">The sequence shown here is derived from an EMBL/GenBank/DDBJ whole genome shotgun (WGS) entry which is preliminary data.</text>
</comment>
<dbReference type="EMBL" id="WBZJ01000003">
    <property type="protein sequence ID" value="KAB3519793.1"/>
    <property type="molecule type" value="Genomic_DNA"/>
</dbReference>
<evidence type="ECO:0000313" key="5">
    <source>
        <dbReference type="Proteomes" id="UP000436181"/>
    </source>
</evidence>
<accession>A0ABQ6VCF3</accession>
<dbReference type="InterPro" id="IPR036388">
    <property type="entry name" value="WH-like_DNA-bd_sf"/>
</dbReference>
<dbReference type="CDD" id="cd00383">
    <property type="entry name" value="trans_reg_C"/>
    <property type="match status" value="1"/>
</dbReference>
<keyword evidence="5" id="KW-1185">Reference proteome</keyword>
<evidence type="ECO:0000256" key="1">
    <source>
        <dbReference type="ARBA" id="ARBA00023125"/>
    </source>
</evidence>
<sequence>MKISVISETQDVADIIPALALLNHSTHVLPFDAQSIKKLDECDVVLIDTTGTNLLNARDLCRAVAAAYPALPVVIAIDEASLIAVDSSWAVDEFFLPTTSPVEFDARLRLLMTRQPVPVEEAEDSSVAAVGKLIVDEMTYVARVAGTPLDLTYKEFELLFFLVKNAGRVFSREQLLQEVWGYDYFGGARTVDVHVRRLRAKLGHDYEHLIATVRNVGYKVVPLEES</sequence>
<dbReference type="InterPro" id="IPR039420">
    <property type="entry name" value="WalR-like"/>
</dbReference>
<dbReference type="Proteomes" id="UP000436181">
    <property type="component" value="Unassembled WGS sequence"/>
</dbReference>
<dbReference type="InterPro" id="IPR016032">
    <property type="entry name" value="Sig_transdc_resp-reg_C-effctor"/>
</dbReference>
<dbReference type="PANTHER" id="PTHR48111">
    <property type="entry name" value="REGULATOR OF RPOS"/>
    <property type="match status" value="1"/>
</dbReference>
<dbReference type="Pfam" id="PF00486">
    <property type="entry name" value="Trans_reg_C"/>
    <property type="match status" value="1"/>
</dbReference>
<name>A0ABQ6VCF3_9CORY</name>
<dbReference type="InterPro" id="IPR049170">
    <property type="entry name" value="GlnR_N"/>
</dbReference>